<dbReference type="Pfam" id="PF05763">
    <property type="entry name" value="DUF835"/>
    <property type="match status" value="1"/>
</dbReference>
<dbReference type="HOGENOM" id="CLU_067022_1_0_2"/>
<evidence type="ECO:0000259" key="2">
    <source>
        <dbReference type="Pfam" id="PF05763"/>
    </source>
</evidence>
<name>C5A2U7_THEGJ</name>
<dbReference type="RefSeq" id="WP_015857721.1">
    <property type="nucleotide sequence ID" value="NC_012804.1"/>
</dbReference>
<gene>
    <name evidence="3" type="ordered locus">TGAM_0097</name>
</gene>
<keyword evidence="1" id="KW-0472">Membrane</keyword>
<feature type="transmembrane region" description="Helical" evidence="1">
    <location>
        <begin position="6"/>
        <end position="30"/>
    </location>
</feature>
<protein>
    <recommendedName>
        <fullName evidence="2">DUF835 domain-containing protein</fullName>
    </recommendedName>
</protein>
<reference evidence="3 4" key="1">
    <citation type="journal article" date="2007" name="Genome Biol.">
        <title>Genome analysis and genome-wide proteomics of Thermococcus gammatolerans, the most radioresistant organism known amongst the Archaea.</title>
        <authorList>
            <person name="Zivanovic Y."/>
            <person name="Armengaud J."/>
            <person name="Lagorce A."/>
            <person name="Leplat C."/>
            <person name="Guerin P."/>
            <person name="Dutertre M."/>
            <person name="Anthouard V."/>
            <person name="Forterre P."/>
            <person name="Wincker P."/>
            <person name="Confalonieri F."/>
        </authorList>
    </citation>
    <scope>NUCLEOTIDE SEQUENCE [LARGE SCALE GENOMIC DNA]</scope>
    <source>
        <strain evidence="4">DSM 15229 / JCM 11827 / EJ3</strain>
    </source>
</reference>
<dbReference type="Gene3D" id="3.40.50.300">
    <property type="entry name" value="P-loop containing nucleotide triphosphate hydrolases"/>
    <property type="match status" value="1"/>
</dbReference>
<feature type="domain" description="DUF835" evidence="2">
    <location>
        <begin position="142"/>
        <end position="264"/>
    </location>
</feature>
<dbReference type="PATRIC" id="fig|593117.10.peg.98"/>
<keyword evidence="1" id="KW-1133">Transmembrane helix</keyword>
<evidence type="ECO:0000256" key="1">
    <source>
        <dbReference type="SAM" id="Phobius"/>
    </source>
</evidence>
<dbReference type="InterPro" id="IPR008553">
    <property type="entry name" value="DUF835"/>
</dbReference>
<dbReference type="GeneID" id="7988258"/>
<organism evidence="3 4">
    <name type="scientific">Thermococcus gammatolerans (strain DSM 15229 / JCM 11827 / EJ3)</name>
    <dbReference type="NCBI Taxonomy" id="593117"/>
    <lineage>
        <taxon>Archaea</taxon>
        <taxon>Methanobacteriati</taxon>
        <taxon>Methanobacteriota</taxon>
        <taxon>Thermococci</taxon>
        <taxon>Thermococcales</taxon>
        <taxon>Thermococcaceae</taxon>
        <taxon>Thermococcus</taxon>
    </lineage>
</organism>
<keyword evidence="1" id="KW-0812">Transmembrane</keyword>
<dbReference type="eggNOG" id="arCOG03799">
    <property type="taxonomic scope" value="Archaea"/>
</dbReference>
<proteinExistence type="predicted"/>
<accession>C5A2U7</accession>
<sequence length="275" mass="31162">MVMIRSLWYFIRDLTVLILSLGIVFLLLSIGKNTKKNLGSRYFVLSFNVLVASFILVAIAEFIGVLLRTDVLWGNKLMMDVRSVILTLGAVLLFVSSIMVYLPFSRNEYTIVPIVTEPLNPSIYGAYWGDEKGASKAFVRLVKSLHLPAIVLSRDPPEVFRSKLGLKLVPVIWISKVSHEDAVDPRRLPYLLDRILNFLKSTETDKVVHIDCIEYLMLENGDEAMLKFVTKLKDLASLHRGIVIISIEKSAIDERTYHVLASELRPVEELEKMLG</sequence>
<feature type="transmembrane region" description="Helical" evidence="1">
    <location>
        <begin position="42"/>
        <end position="64"/>
    </location>
</feature>
<evidence type="ECO:0000313" key="4">
    <source>
        <dbReference type="Proteomes" id="UP000001488"/>
    </source>
</evidence>
<dbReference type="Proteomes" id="UP000001488">
    <property type="component" value="Chromosome"/>
</dbReference>
<evidence type="ECO:0000313" key="3">
    <source>
        <dbReference type="EMBL" id="ACS32599.1"/>
    </source>
</evidence>
<feature type="transmembrane region" description="Helical" evidence="1">
    <location>
        <begin position="84"/>
        <end position="104"/>
    </location>
</feature>
<dbReference type="OrthoDB" id="86314at2157"/>
<dbReference type="PaxDb" id="593117-TGAM_0097"/>
<dbReference type="EMBL" id="CP001398">
    <property type="protein sequence ID" value="ACS32599.1"/>
    <property type="molecule type" value="Genomic_DNA"/>
</dbReference>
<keyword evidence="4" id="KW-1185">Reference proteome</keyword>
<dbReference type="InterPro" id="IPR027417">
    <property type="entry name" value="P-loop_NTPase"/>
</dbReference>
<dbReference type="KEGG" id="tga:TGAM_0097"/>
<dbReference type="AlphaFoldDB" id="C5A2U7"/>